<dbReference type="Proteomes" id="UP001629113">
    <property type="component" value="Unassembled WGS sequence"/>
</dbReference>
<evidence type="ECO:0000259" key="2">
    <source>
        <dbReference type="PROSITE" id="PS50173"/>
    </source>
</evidence>
<dbReference type="PANTHER" id="PTHR46404">
    <property type="entry name" value="DNA POLYMERASE IOTA"/>
    <property type="match status" value="1"/>
</dbReference>
<feature type="region of interest" description="Disordered" evidence="1">
    <location>
        <begin position="498"/>
        <end position="519"/>
    </location>
</feature>
<comment type="caution">
    <text evidence="3">The sequence shown here is derived from an EMBL/GenBank/DDBJ whole genome shotgun (WGS) entry which is preliminary data.</text>
</comment>
<feature type="compositionally biased region" description="Polar residues" evidence="1">
    <location>
        <begin position="142"/>
        <end position="152"/>
    </location>
</feature>
<dbReference type="InterPro" id="IPR043128">
    <property type="entry name" value="Rev_trsase/Diguanyl_cyclase"/>
</dbReference>
<organism evidence="3 4">
    <name type="scientific">Phlyctema vagabunda</name>
    <dbReference type="NCBI Taxonomy" id="108571"/>
    <lineage>
        <taxon>Eukaryota</taxon>
        <taxon>Fungi</taxon>
        <taxon>Dikarya</taxon>
        <taxon>Ascomycota</taxon>
        <taxon>Pezizomycotina</taxon>
        <taxon>Leotiomycetes</taxon>
        <taxon>Helotiales</taxon>
        <taxon>Dermateaceae</taxon>
        <taxon>Phlyctema</taxon>
    </lineage>
</organism>
<dbReference type="PANTHER" id="PTHR46404:SF1">
    <property type="entry name" value="DNA POLYMERASE IOTA"/>
    <property type="match status" value="1"/>
</dbReference>
<keyword evidence="4" id="KW-1185">Reference proteome</keyword>
<proteinExistence type="predicted"/>
<feature type="region of interest" description="Disordered" evidence="1">
    <location>
        <begin position="137"/>
        <end position="156"/>
    </location>
</feature>
<dbReference type="InterPro" id="IPR001126">
    <property type="entry name" value="UmuC"/>
</dbReference>
<dbReference type="PROSITE" id="PS50173">
    <property type="entry name" value="UMUC"/>
    <property type="match status" value="1"/>
</dbReference>
<reference evidence="3 4" key="1">
    <citation type="submission" date="2024-06" db="EMBL/GenBank/DDBJ databases">
        <title>Complete genome of Phlyctema vagabunda strain 19-DSS-EL-015.</title>
        <authorList>
            <person name="Fiorenzani C."/>
        </authorList>
    </citation>
    <scope>NUCLEOTIDE SEQUENCE [LARGE SCALE GENOMIC DNA]</scope>
    <source>
        <strain evidence="3 4">19-DSS-EL-015</strain>
    </source>
</reference>
<feature type="domain" description="UmuC" evidence="2">
    <location>
        <begin position="1"/>
        <end position="246"/>
    </location>
</feature>
<dbReference type="InterPro" id="IPR043502">
    <property type="entry name" value="DNA/RNA_pol_sf"/>
</dbReference>
<dbReference type="Pfam" id="PF00817">
    <property type="entry name" value="IMS"/>
    <property type="match status" value="1"/>
</dbReference>
<name>A0ABR4PVB5_9HELO</name>
<gene>
    <name evidence="3" type="ORF">PVAG01_00684</name>
</gene>
<dbReference type="Gene3D" id="3.30.70.270">
    <property type="match status" value="1"/>
</dbReference>
<sequence length="588" mass="65421">MVENPALHALPFAVQQKHIIVTCNYEARRRGLRKLQLVTEAKQICPDVVIVLGEELGRFRDASKALYSYLAAFTWSGKVERLGFDEVFMDITDIVDYNQSLLNHHHLSHSFFQLRRQDPTMGFAFDATRIAGHGYPEDVSEEQYSSTAKTQDPPNPESMRLILGSHFARHLRLGLEEEMGYTSTVGISTNKLRSKLVGNINKPKGQTTLLAPRLLIATPETFEAKHEMNVMDFIDSHGIGKIPGIGFNMSQRIRNHVLSKPQEVSTYIEYGASKETVTVRDVRTFPGMGPEMLEKILGGPGAERGIGGRIWALVNGIDDTEVKEATKIPVQISIEDSYLRLDTFLQVNKELRVLSASLVKRMHTDLLEDSEEPDQGKKWTAYPKTLRLSTRPRLPLNADGTRTRTSSRISRSGPLPSFVFNLKEGVDATVERLVTESLLPMFRRLHPQPGWNLSLMNIGVTNMVEAASDDSTGKGRDISKMFKRQEDVLKEWKVEDRDVPPDHVGTTGKTGQVDRAEPSAGCEATGLVLAGSEDDVLPCTQNTVDEVEAGAWESDDDDGHGTVRCIECGAVMPPFAMSAHERFHSLGE</sequence>
<dbReference type="Gene3D" id="3.30.1490.100">
    <property type="entry name" value="DNA polymerase, Y-family, little finger domain"/>
    <property type="match status" value="1"/>
</dbReference>
<dbReference type="SUPFAM" id="SSF56672">
    <property type="entry name" value="DNA/RNA polymerases"/>
    <property type="match status" value="1"/>
</dbReference>
<evidence type="ECO:0000256" key="1">
    <source>
        <dbReference type="SAM" id="MobiDB-lite"/>
    </source>
</evidence>
<evidence type="ECO:0000313" key="4">
    <source>
        <dbReference type="Proteomes" id="UP001629113"/>
    </source>
</evidence>
<dbReference type="EMBL" id="JBFCZG010000001">
    <property type="protein sequence ID" value="KAL3427175.1"/>
    <property type="molecule type" value="Genomic_DNA"/>
</dbReference>
<protein>
    <submittedName>
        <fullName evidence="3">DNA polymerase</fullName>
    </submittedName>
</protein>
<evidence type="ECO:0000313" key="3">
    <source>
        <dbReference type="EMBL" id="KAL3427175.1"/>
    </source>
</evidence>
<dbReference type="Gene3D" id="3.40.1170.60">
    <property type="match status" value="1"/>
</dbReference>
<dbReference type="InterPro" id="IPR036775">
    <property type="entry name" value="DNA_pol_Y-fam_lit_finger_sf"/>
</dbReference>
<accession>A0ABR4PVB5</accession>